<feature type="compositionally biased region" description="Pro residues" evidence="1">
    <location>
        <begin position="569"/>
        <end position="579"/>
    </location>
</feature>
<organism evidence="4 5">
    <name type="scientific">Sphingomonas lenta</name>
    <dbReference type="NCBI Taxonomy" id="1141887"/>
    <lineage>
        <taxon>Bacteria</taxon>
        <taxon>Pseudomonadati</taxon>
        <taxon>Pseudomonadota</taxon>
        <taxon>Alphaproteobacteria</taxon>
        <taxon>Sphingomonadales</taxon>
        <taxon>Sphingomonadaceae</taxon>
        <taxon>Sphingomonas</taxon>
    </lineage>
</organism>
<dbReference type="InterPro" id="IPR017529">
    <property type="entry name" value="AcylCoA_ligase_PEP_1"/>
</dbReference>
<dbReference type="OrthoDB" id="9803968at2"/>
<dbReference type="PANTHER" id="PTHR43767:SF1">
    <property type="entry name" value="NONRIBOSOMAL PEPTIDE SYNTHASE PES1 (EUROFUNG)-RELATED"/>
    <property type="match status" value="1"/>
</dbReference>
<dbReference type="InterPro" id="IPR042099">
    <property type="entry name" value="ANL_N_sf"/>
</dbReference>
<feature type="compositionally biased region" description="Low complexity" evidence="1">
    <location>
        <begin position="544"/>
        <end position="553"/>
    </location>
</feature>
<feature type="region of interest" description="Disordered" evidence="1">
    <location>
        <begin position="531"/>
        <end position="579"/>
    </location>
</feature>
<dbReference type="NCBIfam" id="TIGR03098">
    <property type="entry name" value="ligase_PEP_1"/>
    <property type="match status" value="1"/>
</dbReference>
<dbReference type="Gene3D" id="3.30.300.30">
    <property type="match status" value="1"/>
</dbReference>
<evidence type="ECO:0000256" key="1">
    <source>
        <dbReference type="SAM" id="MobiDB-lite"/>
    </source>
</evidence>
<dbReference type="InterPro" id="IPR045851">
    <property type="entry name" value="AMP-bd_C_sf"/>
</dbReference>
<gene>
    <name evidence="4" type="ORF">CKY28_02705</name>
</gene>
<dbReference type="InterPro" id="IPR050237">
    <property type="entry name" value="ATP-dep_AMP-bd_enzyme"/>
</dbReference>
<keyword evidence="5" id="KW-1185">Reference proteome</keyword>
<keyword evidence="4" id="KW-0436">Ligase</keyword>
<dbReference type="Pfam" id="PF00501">
    <property type="entry name" value="AMP-binding"/>
    <property type="match status" value="1"/>
</dbReference>
<dbReference type="SUPFAM" id="SSF56801">
    <property type="entry name" value="Acetyl-CoA synthetase-like"/>
    <property type="match status" value="1"/>
</dbReference>
<dbReference type="EMBL" id="NSLI01000001">
    <property type="protein sequence ID" value="PAX09662.1"/>
    <property type="molecule type" value="Genomic_DNA"/>
</dbReference>
<evidence type="ECO:0000259" key="2">
    <source>
        <dbReference type="Pfam" id="PF00501"/>
    </source>
</evidence>
<accession>A0A2A2SK98</accession>
<dbReference type="InterPro" id="IPR000873">
    <property type="entry name" value="AMP-dep_synth/lig_dom"/>
</dbReference>
<feature type="region of interest" description="Disordered" evidence="1">
    <location>
        <begin position="144"/>
        <end position="177"/>
    </location>
</feature>
<dbReference type="PANTHER" id="PTHR43767">
    <property type="entry name" value="LONG-CHAIN-FATTY-ACID--COA LIGASE"/>
    <property type="match status" value="1"/>
</dbReference>
<evidence type="ECO:0000313" key="5">
    <source>
        <dbReference type="Proteomes" id="UP000218151"/>
    </source>
</evidence>
<name>A0A2A2SK98_9SPHN</name>
<evidence type="ECO:0000313" key="4">
    <source>
        <dbReference type="EMBL" id="PAX09662.1"/>
    </source>
</evidence>
<dbReference type="InterPro" id="IPR025110">
    <property type="entry name" value="AMP-bd_C"/>
</dbReference>
<dbReference type="Proteomes" id="UP000218151">
    <property type="component" value="Unassembled WGS sequence"/>
</dbReference>
<dbReference type="RefSeq" id="WP_095996770.1">
    <property type="nucleotide sequence ID" value="NZ_NSLI01000001.1"/>
</dbReference>
<dbReference type="GO" id="GO:0016878">
    <property type="term" value="F:acid-thiol ligase activity"/>
    <property type="evidence" value="ECO:0007669"/>
    <property type="project" value="UniProtKB-ARBA"/>
</dbReference>
<dbReference type="InterPro" id="IPR020845">
    <property type="entry name" value="AMP-binding_CS"/>
</dbReference>
<dbReference type="AlphaFoldDB" id="A0A2A2SK98"/>
<dbReference type="Pfam" id="PF13193">
    <property type="entry name" value="AMP-binding_C"/>
    <property type="match status" value="1"/>
</dbReference>
<feature type="domain" description="AMP-binding enzyme C-terminal" evidence="3">
    <location>
        <begin position="447"/>
        <end position="519"/>
    </location>
</feature>
<reference evidence="5" key="1">
    <citation type="submission" date="2017-09" db="EMBL/GenBank/DDBJ databases">
        <authorList>
            <person name="Feng G."/>
            <person name="Zhu H."/>
        </authorList>
    </citation>
    <scope>NUCLEOTIDE SEQUENCE [LARGE SCALE GENOMIC DNA]</scope>
    <source>
        <strain evidence="5">1PNM-20</strain>
    </source>
</reference>
<protein>
    <submittedName>
        <fullName evidence="4">Acyl-CoA ligase (AMP-forming), exosortase A system-associated</fullName>
    </submittedName>
</protein>
<comment type="caution">
    <text evidence="4">The sequence shown here is derived from an EMBL/GenBank/DDBJ whole genome shotgun (WGS) entry which is preliminary data.</text>
</comment>
<dbReference type="PROSITE" id="PS00455">
    <property type="entry name" value="AMP_BINDING"/>
    <property type="match status" value="1"/>
</dbReference>
<evidence type="ECO:0000259" key="3">
    <source>
        <dbReference type="Pfam" id="PF13193"/>
    </source>
</evidence>
<dbReference type="Gene3D" id="3.40.50.12780">
    <property type="entry name" value="N-terminal domain of ligase-like"/>
    <property type="match status" value="1"/>
</dbReference>
<feature type="domain" description="AMP-dependent synthetase/ligase" evidence="2">
    <location>
        <begin position="16"/>
        <end position="388"/>
    </location>
</feature>
<proteinExistence type="predicted"/>
<sequence>MEPDPTPFPIDHVHLRGRAEDVALVDRAGAWTFAELEAAVSAAAGWLSAQGLAAGDRVATWLPKTRLACVMPLAAARAGLVHVPVNPQLRRGQVGHILHDSGTRLLVTQEARAGTLEAGDVPGGCGVVVDGDVPLTPAGLVSASSVGPTSPAVRPLDDGPRNKSGVTEGGAMGPSSADPGGLAAILYTSGSTGRPKGVMLSHANLWLGAVSVAHYLRLAPEDRVLGVLPLSFDYGQNQLFSTWYAGASVAPLDYLVPKDVVRGVERVGATTLAGVPPLWVQMLEAEWPAAVAGQLRRLTNSGGALTPRLVRRLRERFPRADIYAMYGLTEAFRSTYLDPELIDDHPDAIGRAIPFAEVMAVRPDGARAEPGEPGELVHAGPLVAQGYWRDPARTAERFRPAPAWSRYGGTAVWSGDTVVEGAGGLFRFVGRDDEMIKSAGNRVSPAEVEEAVLAGGEAREAVAVGVPDERLGQAVVVVLAGDEAGEAALRERLRRELPAWMQPVRYEWRAELPRNANGKLDRAGVREAVLGSSPAYSGGGGPRPRGVVEGVQGDAASRSSPSTIGEAAGPPPPLKRGRN</sequence>